<dbReference type="Proteomes" id="UP001153069">
    <property type="component" value="Unassembled WGS sequence"/>
</dbReference>
<dbReference type="EMBL" id="CAICTM010003377">
    <property type="protein sequence ID" value="CAB9531275.1"/>
    <property type="molecule type" value="Genomic_DNA"/>
</dbReference>
<gene>
    <name evidence="1" type="ORF">SEMRO_3379_G347440.1</name>
</gene>
<organism evidence="1 2">
    <name type="scientific">Seminavis robusta</name>
    <dbReference type="NCBI Taxonomy" id="568900"/>
    <lineage>
        <taxon>Eukaryota</taxon>
        <taxon>Sar</taxon>
        <taxon>Stramenopiles</taxon>
        <taxon>Ochrophyta</taxon>
        <taxon>Bacillariophyta</taxon>
        <taxon>Bacillariophyceae</taxon>
        <taxon>Bacillariophycidae</taxon>
        <taxon>Naviculales</taxon>
        <taxon>Naviculaceae</taxon>
        <taxon>Seminavis</taxon>
    </lineage>
</organism>
<proteinExistence type="predicted"/>
<evidence type="ECO:0000313" key="1">
    <source>
        <dbReference type="EMBL" id="CAB9531275.1"/>
    </source>
</evidence>
<accession>A0A9N8F5I8</accession>
<name>A0A9N8F5I8_9STRA</name>
<reference evidence="1" key="1">
    <citation type="submission" date="2020-06" db="EMBL/GenBank/DDBJ databases">
        <authorList>
            <consortium name="Plant Systems Biology data submission"/>
        </authorList>
    </citation>
    <scope>NUCLEOTIDE SEQUENCE</scope>
    <source>
        <strain evidence="1">D6</strain>
    </source>
</reference>
<comment type="caution">
    <text evidence="1">The sequence shown here is derived from an EMBL/GenBank/DDBJ whole genome shotgun (WGS) entry which is preliminary data.</text>
</comment>
<dbReference type="AlphaFoldDB" id="A0A9N8F5I8"/>
<keyword evidence="2" id="KW-1185">Reference proteome</keyword>
<protein>
    <submittedName>
        <fullName evidence="1">Uncharacterized protein</fullName>
    </submittedName>
</protein>
<sequence>MANNRERVQSVSNDTTLGHANFTVGYYADPTTRIASSFDEAYTQLGALYGGFFGPYKLIISGGPCWLGGKRVEKAMRTRAHRYRCSVKGCPWRAQIRTMQSGNYESVYLIYITSTSRHDHEFTRAAPNHTDQYGLSPFFKQLANAFIAGQWNHSRRTCLEIAPNEITQFILSSIYHEHPKFQHTVDTPTKRYHVGNQVTNFLRVVKRNYVKRTIGVERIMDNDELSRVLSLYRFVIPFGYTPRSDYATVEQLCEALRAPGPESGHMYLFSLSEGVVHDRYKRRIVGYSGRSLELFEKRTEQCFFAVSITSLWQLMHFTKRPSGPKQLCSDGTGGISQDLAPTIITGGLSQKYRDDQSKVTSSLRPFSFVKGSEAIHPYLLHLYCLRELCFQLFGTSFTIDCGTSDHSAAFVTAHRHFHHWPEVCDLNWRSLKVPISQHQSQTISSSLTLAQSNNRGCTGNLSSTQNDTLFGKCSQGTQNDLSQSVLPETVISVSNDQENANFKTTSKSSKAAVKLLPLITNHFPSFVEPNRRKQTSLSNVLRHPSLLYQPVEGVTLCYFHVVQHFRQNNSFVRAFKDRMFAAKDDPFSTKEATRKKLKSNNKEVKEQASTSMFPRAYHMVQWIHRCRTEQQKTAISYLILLNWIVRGKSSAADLFYRSYCSSPYNCWNYATTDEQMTYPSNCAMESNMHHRIKKGARHAIQANVSTEGYVIKTLPKLFSNHEMSGRDPCTLEYPKDVSRLMEVG</sequence>
<evidence type="ECO:0000313" key="2">
    <source>
        <dbReference type="Proteomes" id="UP001153069"/>
    </source>
</evidence>